<proteinExistence type="predicted"/>
<organism evidence="1 2">
    <name type="scientific">Byssothecium circinans</name>
    <dbReference type="NCBI Taxonomy" id="147558"/>
    <lineage>
        <taxon>Eukaryota</taxon>
        <taxon>Fungi</taxon>
        <taxon>Dikarya</taxon>
        <taxon>Ascomycota</taxon>
        <taxon>Pezizomycotina</taxon>
        <taxon>Dothideomycetes</taxon>
        <taxon>Pleosporomycetidae</taxon>
        <taxon>Pleosporales</taxon>
        <taxon>Massarineae</taxon>
        <taxon>Massarinaceae</taxon>
        <taxon>Byssothecium</taxon>
    </lineage>
</organism>
<sequence length="111" mass="11993">MPDSECAGHSPLWDVQSSSTSHTTLLYTSCEENASLQDVWTTPLALGHIEACLPASSLPPNTLGVWKPGECVDGKEYWYCCSCGDGPNETWDPSCRNCGHVRDKGCSVEQG</sequence>
<reference evidence="1" key="1">
    <citation type="journal article" date="2020" name="Stud. Mycol.">
        <title>101 Dothideomycetes genomes: a test case for predicting lifestyles and emergence of pathogens.</title>
        <authorList>
            <person name="Haridas S."/>
            <person name="Albert R."/>
            <person name="Binder M."/>
            <person name="Bloem J."/>
            <person name="Labutti K."/>
            <person name="Salamov A."/>
            <person name="Andreopoulos B."/>
            <person name="Baker S."/>
            <person name="Barry K."/>
            <person name="Bills G."/>
            <person name="Bluhm B."/>
            <person name="Cannon C."/>
            <person name="Castanera R."/>
            <person name="Culley D."/>
            <person name="Daum C."/>
            <person name="Ezra D."/>
            <person name="Gonzalez J."/>
            <person name="Henrissat B."/>
            <person name="Kuo A."/>
            <person name="Liang C."/>
            <person name="Lipzen A."/>
            <person name="Lutzoni F."/>
            <person name="Magnuson J."/>
            <person name="Mondo S."/>
            <person name="Nolan M."/>
            <person name="Ohm R."/>
            <person name="Pangilinan J."/>
            <person name="Park H.-J."/>
            <person name="Ramirez L."/>
            <person name="Alfaro M."/>
            <person name="Sun H."/>
            <person name="Tritt A."/>
            <person name="Yoshinaga Y."/>
            <person name="Zwiers L.-H."/>
            <person name="Turgeon B."/>
            <person name="Goodwin S."/>
            <person name="Spatafora J."/>
            <person name="Crous P."/>
            <person name="Grigoriev I."/>
        </authorList>
    </citation>
    <scope>NUCLEOTIDE SEQUENCE</scope>
    <source>
        <strain evidence="1">CBS 675.92</strain>
    </source>
</reference>
<evidence type="ECO:0000313" key="2">
    <source>
        <dbReference type="Proteomes" id="UP000800035"/>
    </source>
</evidence>
<gene>
    <name evidence="1" type="ORF">CC80DRAFT_492351</name>
</gene>
<accession>A0A6A5TUE3</accession>
<dbReference type="EMBL" id="ML976992">
    <property type="protein sequence ID" value="KAF1956058.1"/>
    <property type="molecule type" value="Genomic_DNA"/>
</dbReference>
<dbReference type="Proteomes" id="UP000800035">
    <property type="component" value="Unassembled WGS sequence"/>
</dbReference>
<keyword evidence="2" id="KW-1185">Reference proteome</keyword>
<dbReference type="AlphaFoldDB" id="A0A6A5TUE3"/>
<protein>
    <submittedName>
        <fullName evidence="1">Uncharacterized protein</fullName>
    </submittedName>
</protein>
<name>A0A6A5TUE3_9PLEO</name>
<evidence type="ECO:0000313" key="1">
    <source>
        <dbReference type="EMBL" id="KAF1956058.1"/>
    </source>
</evidence>